<feature type="region of interest" description="Disordered" evidence="1">
    <location>
        <begin position="700"/>
        <end position="727"/>
    </location>
</feature>
<feature type="compositionally biased region" description="Pro residues" evidence="1">
    <location>
        <begin position="305"/>
        <end position="314"/>
    </location>
</feature>
<feature type="compositionally biased region" description="Polar residues" evidence="1">
    <location>
        <begin position="935"/>
        <end position="947"/>
    </location>
</feature>
<dbReference type="EnsemblMetazoa" id="AMEM009020-RA">
    <property type="protein sequence ID" value="AMEM009020-PA"/>
    <property type="gene ID" value="AMEM009020"/>
</dbReference>
<feature type="compositionally biased region" description="Low complexity" evidence="1">
    <location>
        <begin position="787"/>
        <end position="796"/>
    </location>
</feature>
<feature type="compositionally biased region" description="Pro residues" evidence="1">
    <location>
        <begin position="12"/>
        <end position="36"/>
    </location>
</feature>
<dbReference type="VEuPathDB" id="VectorBase:AMEM009020"/>
<protein>
    <submittedName>
        <fullName evidence="2">Uncharacterized protein</fullName>
    </submittedName>
</protein>
<feature type="region of interest" description="Disordered" evidence="1">
    <location>
        <begin position="1"/>
        <end position="61"/>
    </location>
</feature>
<name>A0A182V553_ANOME</name>
<evidence type="ECO:0000313" key="3">
    <source>
        <dbReference type="Proteomes" id="UP000075903"/>
    </source>
</evidence>
<feature type="region of interest" description="Disordered" evidence="1">
    <location>
        <begin position="787"/>
        <end position="848"/>
    </location>
</feature>
<evidence type="ECO:0000256" key="1">
    <source>
        <dbReference type="SAM" id="MobiDB-lite"/>
    </source>
</evidence>
<organism evidence="2 3">
    <name type="scientific">Anopheles merus</name>
    <name type="common">Mosquito</name>
    <dbReference type="NCBI Taxonomy" id="30066"/>
    <lineage>
        <taxon>Eukaryota</taxon>
        <taxon>Metazoa</taxon>
        <taxon>Ecdysozoa</taxon>
        <taxon>Arthropoda</taxon>
        <taxon>Hexapoda</taxon>
        <taxon>Insecta</taxon>
        <taxon>Pterygota</taxon>
        <taxon>Neoptera</taxon>
        <taxon>Endopterygota</taxon>
        <taxon>Diptera</taxon>
        <taxon>Nematocera</taxon>
        <taxon>Culicoidea</taxon>
        <taxon>Culicidae</taxon>
        <taxon>Anophelinae</taxon>
        <taxon>Anopheles</taxon>
    </lineage>
</organism>
<feature type="compositionally biased region" description="Polar residues" evidence="1">
    <location>
        <begin position="215"/>
        <end position="236"/>
    </location>
</feature>
<accession>A0A182V553</accession>
<dbReference type="Proteomes" id="UP000075903">
    <property type="component" value="Unassembled WGS sequence"/>
</dbReference>
<keyword evidence="3" id="KW-1185">Reference proteome</keyword>
<feature type="region of interest" description="Disordered" evidence="1">
    <location>
        <begin position="215"/>
        <end position="244"/>
    </location>
</feature>
<feature type="compositionally biased region" description="Low complexity" evidence="1">
    <location>
        <begin position="807"/>
        <end position="816"/>
    </location>
</feature>
<dbReference type="AlphaFoldDB" id="A0A182V553"/>
<proteinExistence type="predicted"/>
<feature type="compositionally biased region" description="Low complexity" evidence="1">
    <location>
        <begin position="828"/>
        <end position="845"/>
    </location>
</feature>
<feature type="region of interest" description="Disordered" evidence="1">
    <location>
        <begin position="921"/>
        <end position="947"/>
    </location>
</feature>
<feature type="compositionally biased region" description="Low complexity" evidence="1">
    <location>
        <begin position="37"/>
        <end position="46"/>
    </location>
</feature>
<feature type="region of interest" description="Disordered" evidence="1">
    <location>
        <begin position="301"/>
        <end position="328"/>
    </location>
</feature>
<sequence>MLRNGSSNPSSLPNPSPFASSNPPPPPTGPPVPQASPPNASTSSAAPVPPSPSSRKMFSARCAPPVPPPVVASPPKSPAPPPLCLPSNLAANESNASGSATLVLLLLLVRFVAPNSSFAYASPPPGVGPTFTASCTSCTSASSSSSSTIAKGLTVAAVPFVPPLISWSVGSISTGARSSVGRLTMLPDTELGMLPEVMFEPVGLYSDDTSERSWSLGSEAGATSSTISGDGSTPKHSGSSGGASSSAGGGSSSTCCCCCCCCTIAGGGGLGGGTAATAGGCTVAIGCTTVARFSARFGTKAGSGPVPPVAAPGRPPRKSSRSSLSRSGLEGRGAIAAVVGWAGCENSDRMSSFVLGAGGLGGAAGLAATATVPNRSNRSGSWGPGGAATGDDATELRGGAGRGGGGLGRGGFCTGVALPLSAATGGWSWSANGLSAAAAASSPSRIETGLGVRVTGIFCSRFVLVWSSWSAIELISCWVAVEGGIGRGGTGLCGRGGPPRVSSSSLEAAPSGSISAAVVFEPRCRCVGFGMIRSSSSLIVVWKKLAFAPPAADGSPAAPLGATAVRMWSLARNSCAPDVTTTGSGALPNRSIALVTAATGGISSSSSPPNANGLLPRPACARNGLSDSSAAPPSSPNRNGLGCWSISSLSSSLISARPGPRLGTNDVSNGSISFCSGPPARSSEPLLACGVSTFTKTELASGAPSERMSGTAPAHSAATGGISSSSSSFSSARPGCRFTAMDVSNGSASTAAALPRAGVSTFCRCSSPSLTPSRSAPDVAAAAAAGGLARGSNSGSDKLRLSDAPFSSRSSRLSSSWVGATDGTNEVSNGSTSASGSDGSRSGVGTANTTDLLRFAPPVRAAPFAMCRLREDLRCASDWKSSSVRCSSSAVCCCSALSARGSKSGSLSEWLSPAGRPSVRSSCSRNLSSVRPGATINSTSEVSNGSTVAGGAVPLPPAVHSRGAWAIPARSVLLPDSRSLAGGSGRTGSEPCG</sequence>
<feature type="region of interest" description="Disordered" evidence="1">
    <location>
        <begin position="373"/>
        <end position="401"/>
    </location>
</feature>
<feature type="compositionally biased region" description="Low complexity" evidence="1">
    <location>
        <begin position="921"/>
        <end position="931"/>
    </location>
</feature>
<evidence type="ECO:0000313" key="2">
    <source>
        <dbReference type="EnsemblMetazoa" id="AMEM009020-PA"/>
    </source>
</evidence>
<reference evidence="2" key="1">
    <citation type="submission" date="2020-05" db="UniProtKB">
        <authorList>
            <consortium name="EnsemblMetazoa"/>
        </authorList>
    </citation>
    <scope>IDENTIFICATION</scope>
    <source>
        <strain evidence="2">MAF</strain>
    </source>
</reference>
<feature type="compositionally biased region" description="Low complexity" evidence="1">
    <location>
        <begin position="1"/>
        <end position="11"/>
    </location>
</feature>